<evidence type="ECO:0000313" key="2">
    <source>
        <dbReference type="EMBL" id="CAI6092174.1"/>
    </source>
</evidence>
<proteinExistence type="predicted"/>
<gene>
    <name evidence="2" type="ORF">CCHLO57077_00011175</name>
</gene>
<dbReference type="Proteomes" id="UP001160390">
    <property type="component" value="Unassembled WGS sequence"/>
</dbReference>
<protein>
    <submittedName>
        <fullName evidence="2">Uncharacterized protein</fullName>
    </submittedName>
</protein>
<feature type="region of interest" description="Disordered" evidence="1">
    <location>
        <begin position="1"/>
        <end position="243"/>
    </location>
</feature>
<dbReference type="AlphaFoldDB" id="A0AA35Q6M1"/>
<comment type="caution">
    <text evidence="2">The sequence shown here is derived from an EMBL/GenBank/DDBJ whole genome shotgun (WGS) entry which is preliminary data.</text>
</comment>
<dbReference type="EMBL" id="CABFNP030001198">
    <property type="protein sequence ID" value="CAI6092174.1"/>
    <property type="molecule type" value="Genomic_DNA"/>
</dbReference>
<reference evidence="2" key="1">
    <citation type="submission" date="2023-01" db="EMBL/GenBank/DDBJ databases">
        <authorList>
            <person name="Piombo E."/>
        </authorList>
    </citation>
    <scope>NUCLEOTIDE SEQUENCE</scope>
</reference>
<feature type="compositionally biased region" description="Polar residues" evidence="1">
    <location>
        <begin position="191"/>
        <end position="203"/>
    </location>
</feature>
<name>A0AA35Q6M1_9HYPO</name>
<feature type="compositionally biased region" description="Low complexity" evidence="1">
    <location>
        <begin position="8"/>
        <end position="20"/>
    </location>
</feature>
<accession>A0AA35Q6M1</accession>
<organism evidence="2 3">
    <name type="scientific">Clonostachys chloroleuca</name>
    <dbReference type="NCBI Taxonomy" id="1926264"/>
    <lineage>
        <taxon>Eukaryota</taxon>
        <taxon>Fungi</taxon>
        <taxon>Dikarya</taxon>
        <taxon>Ascomycota</taxon>
        <taxon>Pezizomycotina</taxon>
        <taxon>Sordariomycetes</taxon>
        <taxon>Hypocreomycetidae</taxon>
        <taxon>Hypocreales</taxon>
        <taxon>Bionectriaceae</taxon>
        <taxon>Clonostachys</taxon>
    </lineage>
</organism>
<feature type="compositionally biased region" description="Low complexity" evidence="1">
    <location>
        <begin position="234"/>
        <end position="243"/>
    </location>
</feature>
<feature type="compositionally biased region" description="Basic and acidic residues" evidence="1">
    <location>
        <begin position="76"/>
        <end position="90"/>
    </location>
</feature>
<feature type="compositionally biased region" description="Polar residues" evidence="1">
    <location>
        <begin position="45"/>
        <end position="58"/>
    </location>
</feature>
<evidence type="ECO:0000313" key="3">
    <source>
        <dbReference type="Proteomes" id="UP001160390"/>
    </source>
</evidence>
<sequence>MSQSTKRSSLSEASEASEASQPILNSTDCEADKNDDEPPPAYTEAISSQSNGGVTTAGLNPVPELPKILKAGDTLIQHHDPELSDRKDDSPQSQSTEQPACGEESAPEIQIAPSANRATSRSPKRSSFPDASDALPKPKRHEREPPSDELESLQKPHITLPPPGRDILATEELGLLPDLCGGDDEHAPKQTVDSPAGSDSSGARSHPSLASKPSSALRLPPLIDEGAAPGEPTSPSHPSLAPALSSAAHLPPLVDESTASEEPTSPSLLIQTHTNDLASEEYQAPQRCFKFIPYDTLFNDEANAIRVYWESFQGAVQSFTRNCLPKKCSWDELPTGYQDEVRAWASNPKDYLNSKLSTDVNNFYTAWLFRLLDGHLFSGRDSDKWHGSDWKRFGAILESGKAHLREPKGFFAAKYHHWRNISVQTLADMHHPDQRHVDPLWLWEKIEDWMKDLPFVSEKDQSEFEYQWRNLIESAINMDSLIITARRDIKMRLSDSATSKDYAFPAVKGKMMRRRGPPRGAGGELVVDFVIFPTLLAYGKADGASIWDESSPAESVILPFGDSWDTVSMEFGMTVCCH</sequence>
<evidence type="ECO:0000256" key="1">
    <source>
        <dbReference type="SAM" id="MobiDB-lite"/>
    </source>
</evidence>
<feature type="compositionally biased region" description="Low complexity" evidence="1">
    <location>
        <begin position="171"/>
        <end position="180"/>
    </location>
</feature>
<keyword evidence="3" id="KW-1185">Reference proteome</keyword>